<evidence type="ECO:0000256" key="3">
    <source>
        <dbReference type="ARBA" id="ARBA00023054"/>
    </source>
</evidence>
<dbReference type="PANTHER" id="PTHR46136:SF1">
    <property type="entry name" value="TRANSCRIPTION FACTOR GTE11-RELATED"/>
    <property type="match status" value="1"/>
</dbReference>
<keyword evidence="6" id="KW-0539">Nucleus</keyword>
<dbReference type="PANTHER" id="PTHR46136">
    <property type="entry name" value="TRANSCRIPTION FACTOR GTE8"/>
    <property type="match status" value="1"/>
</dbReference>
<feature type="compositionally biased region" description="Polar residues" evidence="8">
    <location>
        <begin position="1082"/>
        <end position="1091"/>
    </location>
</feature>
<dbReference type="SMART" id="SM00297">
    <property type="entry name" value="BROMO"/>
    <property type="match status" value="1"/>
</dbReference>
<dbReference type="Gene3D" id="3.90.1410.10">
    <property type="entry name" value="set domain protein methyltransferase, domain 1"/>
    <property type="match status" value="1"/>
</dbReference>
<dbReference type="SUPFAM" id="SSF47370">
    <property type="entry name" value="Bromodomain"/>
    <property type="match status" value="1"/>
</dbReference>
<dbReference type="Gene3D" id="3.90.1420.10">
    <property type="entry name" value="Rubisco LSMT, substrate-binding domain"/>
    <property type="match status" value="1"/>
</dbReference>
<dbReference type="PROSITE" id="PS50014">
    <property type="entry name" value="BROMODOMAIN_2"/>
    <property type="match status" value="1"/>
</dbReference>
<dbReference type="Gene3D" id="1.20.920.10">
    <property type="entry name" value="Bromodomain-like"/>
    <property type="match status" value="1"/>
</dbReference>
<evidence type="ECO:0000259" key="10">
    <source>
        <dbReference type="PROSITE" id="PS51525"/>
    </source>
</evidence>
<feature type="domain" description="NET" evidence="10">
    <location>
        <begin position="888"/>
        <end position="969"/>
    </location>
</feature>
<evidence type="ECO:0000256" key="8">
    <source>
        <dbReference type="SAM" id="MobiDB-lite"/>
    </source>
</evidence>
<feature type="compositionally biased region" description="Polar residues" evidence="8">
    <location>
        <begin position="1035"/>
        <end position="1047"/>
    </location>
</feature>
<organism evidence="11 12">
    <name type="scientific">Thlaspi arvense</name>
    <name type="common">Field penny-cress</name>
    <dbReference type="NCBI Taxonomy" id="13288"/>
    <lineage>
        <taxon>Eukaryota</taxon>
        <taxon>Viridiplantae</taxon>
        <taxon>Streptophyta</taxon>
        <taxon>Embryophyta</taxon>
        <taxon>Tracheophyta</taxon>
        <taxon>Spermatophyta</taxon>
        <taxon>Magnoliopsida</taxon>
        <taxon>eudicotyledons</taxon>
        <taxon>Gunneridae</taxon>
        <taxon>Pentapetalae</taxon>
        <taxon>rosids</taxon>
        <taxon>malvids</taxon>
        <taxon>Brassicales</taxon>
        <taxon>Brassicaceae</taxon>
        <taxon>Thlaspideae</taxon>
        <taxon>Thlaspi</taxon>
    </lineage>
</organism>
<dbReference type="InterPro" id="IPR015353">
    <property type="entry name" value="Rubisco_LSMT_subst-bd"/>
</dbReference>
<sequence length="1295" mass="144366">MPKNRAKSSESPPENLCASKDSEFWESLIPMEGVITCFHTKCVSLPIRSFPLSRVSSLSRWRNTNLVSASRSVPQRTLCVSSSSSDTLVAGGSPKEDERQIKVSSKKDGDESEDLKFWMDKKGLPPCKVFLKERPAHDQKHKPIHYVAASEDLQKGDVAFSVPNSLVVTLERVLGNETIAELLTTNKLSELACLALYLMYEKKQGKKSVWYPYIRELDRQRGRGQLDVESPLLWSEAELEYLTGSPTKAEVLERAEGIKREYKELDTVWFMAGSLFQQYPYDIPTEAFSFEIFKQAFVAIQSCVVHLQNVSLARRFALVPLGPPLLAYCSNCKAMLTAVDDAVELVVDRPYKAGDPIVAWCGPQPNAKLLLNYGFVDEDNPYDRIIVEAALSTDDPQYQDKRMVAQRNGKLSQQVFQVRVGKEREAVQDMLPYLRLGYMSDPAEMQSVISSQGPVCPMSPCMERAVLDQLADYFMRRLSGYPTTLKEDDALLADPSLNPRKRVATRLVRLEKKMLAACLVTTVDLLNELPDTTISPCPAPYAPTIKACSPCGNPASFSFETPSWVIEPISGNDDVGIEKRQDEQIKLIKMARDLKLKNLRPFDSNPTGKSIKDLVDMTVRNGGFPGDYCRNSFETPGGYDEGSDSPIASEGSNCSKRKLGGSNYTEHETFGVSKMVLPLFGLSSSERKDLIRRLRQELEQIRFFQKNLELPRSMGRAKSFGKSRCSTGPGKTAVIPIAAPKPTPVSTAVMLLMKQCEALLKRLMSHQYGWVFNTPVDVVKMKILDYFTIIKHPMDLGTVKNKLTSGTYSCPSEFAADVRLTFSNAMTYNPPGNDVYVMADTLRKFFEVRWKTLGKKLSAVTTHTEPSHEEKDIVVPVPMAKKLKTSAVDCEGVLKRVMTGEDRLKLGRDLESLTEFPVQLIDFLRDHNSNEGVIEDDEIEIDINDLSDHAMFQLRDLLDEHLRESQNKKSSVEPCEIELLHGSVPENSSMQHCDDSEMEEVVDVGENEHPKSSISPVMIEKDLLFGNLNGISSESVSGDLKTSSLPRTSKGLGTMDLEPLLDGATSASPTRGAAASVGGSDQLESASQEQISCVEEADCQQDGNSAQNEKQQPPEKVYRAALLKNRFADLILKAREKNLNQNDTRDPEKVQREREELELQKKKEKARLQAEAKAAEEARRKAEAQAAAEAAAEAKKKLELEREAARQALLEMEQSVELNENAKFLKDLELLKTDHLIDDATEEDASHDGLRSFSFGGSNPLEQLGLFMKQDEDEEEVDLLTTPAPGVEVEEGEID</sequence>
<keyword evidence="12" id="KW-1185">Reference proteome</keyword>
<evidence type="ECO:0000256" key="4">
    <source>
        <dbReference type="ARBA" id="ARBA00023117"/>
    </source>
</evidence>
<dbReference type="InterPro" id="IPR038336">
    <property type="entry name" value="NET_sf"/>
</dbReference>
<evidence type="ECO:0000256" key="5">
    <source>
        <dbReference type="ARBA" id="ARBA00023163"/>
    </source>
</evidence>
<dbReference type="SUPFAM" id="SSF82199">
    <property type="entry name" value="SET domain"/>
    <property type="match status" value="1"/>
</dbReference>
<dbReference type="InterPro" id="IPR036427">
    <property type="entry name" value="Bromodomain-like_sf"/>
</dbReference>
<accession>A0AAU9SWU9</accession>
<feature type="domain" description="Bromo" evidence="9">
    <location>
        <begin position="764"/>
        <end position="836"/>
    </location>
</feature>
<feature type="region of interest" description="Disordered" evidence="8">
    <location>
        <begin position="84"/>
        <end position="108"/>
    </location>
</feature>
<dbReference type="InterPro" id="IPR037377">
    <property type="entry name" value="GTE_bromo"/>
</dbReference>
<dbReference type="InterPro" id="IPR052442">
    <property type="entry name" value="Env_Response_Regulator"/>
</dbReference>
<proteinExistence type="predicted"/>
<dbReference type="InterPro" id="IPR001487">
    <property type="entry name" value="Bromodomain"/>
</dbReference>
<comment type="subcellular location">
    <subcellularLocation>
        <location evidence="1">Nucleus</location>
    </subcellularLocation>
</comment>
<evidence type="ECO:0000313" key="11">
    <source>
        <dbReference type="EMBL" id="CAH2072778.1"/>
    </source>
</evidence>
<keyword evidence="4 7" id="KW-0103">Bromodomain</keyword>
<evidence type="ECO:0000256" key="1">
    <source>
        <dbReference type="ARBA" id="ARBA00004123"/>
    </source>
</evidence>
<keyword evidence="3" id="KW-0175">Coiled coil</keyword>
<dbReference type="SUPFAM" id="SSF81822">
    <property type="entry name" value="RuBisCo LSMT C-terminal, substrate-binding domain"/>
    <property type="match status" value="1"/>
</dbReference>
<name>A0AAU9SWU9_THLAR</name>
<gene>
    <name evidence="11" type="ORF">TAV2_LOCUS19014</name>
</gene>
<dbReference type="InterPro" id="IPR046341">
    <property type="entry name" value="SET_dom_sf"/>
</dbReference>
<dbReference type="Proteomes" id="UP000836841">
    <property type="component" value="Chromosome 6"/>
</dbReference>
<feature type="region of interest" description="Disordered" evidence="8">
    <location>
        <begin position="1035"/>
        <end position="1091"/>
    </location>
</feature>
<dbReference type="PRINTS" id="PR00503">
    <property type="entry name" value="BROMODOMAIN"/>
</dbReference>
<dbReference type="CDD" id="cd05506">
    <property type="entry name" value="Bromo_plant1"/>
    <property type="match status" value="1"/>
</dbReference>
<dbReference type="Pfam" id="PF17035">
    <property type="entry name" value="BET"/>
    <property type="match status" value="1"/>
</dbReference>
<dbReference type="Pfam" id="PF09273">
    <property type="entry name" value="Rubis-subs-bind"/>
    <property type="match status" value="1"/>
</dbReference>
<dbReference type="PROSITE" id="PS51525">
    <property type="entry name" value="NET"/>
    <property type="match status" value="1"/>
</dbReference>
<dbReference type="FunFam" id="1.20.920.10:FF:000050">
    <property type="entry name" value="Transcription factor GTE4"/>
    <property type="match status" value="1"/>
</dbReference>
<evidence type="ECO:0000256" key="2">
    <source>
        <dbReference type="ARBA" id="ARBA00023015"/>
    </source>
</evidence>
<keyword evidence="2" id="KW-0805">Transcription regulation</keyword>
<feature type="region of interest" description="Disordered" evidence="8">
    <location>
        <begin position="1138"/>
        <end position="1163"/>
    </location>
</feature>
<dbReference type="FunFam" id="3.90.1410.10:FF:000003">
    <property type="entry name" value="Rubisco methyltransferase family protein"/>
    <property type="match status" value="1"/>
</dbReference>
<evidence type="ECO:0000259" key="9">
    <source>
        <dbReference type="PROSITE" id="PS50014"/>
    </source>
</evidence>
<reference evidence="11 12" key="1">
    <citation type="submission" date="2022-03" db="EMBL/GenBank/DDBJ databases">
        <authorList>
            <person name="Nunn A."/>
            <person name="Chopra R."/>
            <person name="Nunn A."/>
            <person name="Contreras Garrido A."/>
        </authorList>
    </citation>
    <scope>NUCLEOTIDE SEQUENCE [LARGE SCALE GENOMIC DNA]</scope>
</reference>
<dbReference type="InterPro" id="IPR036464">
    <property type="entry name" value="Rubisco_LSMT_subst-bd_sf"/>
</dbReference>
<evidence type="ECO:0000256" key="7">
    <source>
        <dbReference type="PROSITE-ProRule" id="PRU00035"/>
    </source>
</evidence>
<evidence type="ECO:0000256" key="6">
    <source>
        <dbReference type="ARBA" id="ARBA00023242"/>
    </source>
</evidence>
<feature type="region of interest" description="Disordered" evidence="8">
    <location>
        <begin position="1270"/>
        <end position="1295"/>
    </location>
</feature>
<keyword evidence="5" id="KW-0804">Transcription</keyword>
<dbReference type="EMBL" id="OU466862">
    <property type="protein sequence ID" value="CAH2072778.1"/>
    <property type="molecule type" value="Genomic_DNA"/>
</dbReference>
<evidence type="ECO:0000313" key="12">
    <source>
        <dbReference type="Proteomes" id="UP000836841"/>
    </source>
</evidence>
<dbReference type="Gene3D" id="1.20.1270.220">
    <property type="match status" value="1"/>
</dbReference>
<feature type="compositionally biased region" description="Basic and acidic residues" evidence="8">
    <location>
        <begin position="94"/>
        <end position="108"/>
    </location>
</feature>
<dbReference type="InterPro" id="IPR027353">
    <property type="entry name" value="NET_dom"/>
</dbReference>
<dbReference type="GO" id="GO:0005634">
    <property type="term" value="C:nucleus"/>
    <property type="evidence" value="ECO:0007669"/>
    <property type="project" value="UniProtKB-SubCell"/>
</dbReference>
<dbReference type="Pfam" id="PF00439">
    <property type="entry name" value="Bromodomain"/>
    <property type="match status" value="1"/>
</dbReference>
<protein>
    <submittedName>
        <fullName evidence="11">Uncharacterized protein</fullName>
    </submittedName>
</protein>